<protein>
    <submittedName>
        <fullName evidence="2">Cell division protein FtsA</fullName>
    </submittedName>
</protein>
<dbReference type="AlphaFoldDB" id="A0A1T4N933"/>
<dbReference type="RefSeq" id="WP_078711927.1">
    <property type="nucleotide sequence ID" value="NZ_FUWY01000004.1"/>
</dbReference>
<organism evidence="2 3">
    <name type="scientific">Anaerorhabdus furcosa</name>
    <dbReference type="NCBI Taxonomy" id="118967"/>
    <lineage>
        <taxon>Bacteria</taxon>
        <taxon>Bacillati</taxon>
        <taxon>Bacillota</taxon>
        <taxon>Erysipelotrichia</taxon>
        <taxon>Erysipelotrichales</taxon>
        <taxon>Erysipelotrichaceae</taxon>
        <taxon>Anaerorhabdus</taxon>
    </lineage>
</organism>
<name>A0A1T4N933_9FIRM</name>
<dbReference type="EMBL" id="FUWY01000004">
    <property type="protein sequence ID" value="SJZ75711.1"/>
    <property type="molecule type" value="Genomic_DNA"/>
</dbReference>
<proteinExistence type="predicted"/>
<dbReference type="OrthoDB" id="9810567at2"/>
<keyword evidence="2" id="KW-0131">Cell cycle</keyword>
<dbReference type="Gene3D" id="3.30.420.40">
    <property type="match status" value="2"/>
</dbReference>
<dbReference type="STRING" id="118967.SAMN02745191_1526"/>
<dbReference type="InterPro" id="IPR003494">
    <property type="entry name" value="SHS2_FtsA"/>
</dbReference>
<keyword evidence="2" id="KW-0132">Cell division</keyword>
<evidence type="ECO:0000259" key="1">
    <source>
        <dbReference type="SMART" id="SM00842"/>
    </source>
</evidence>
<dbReference type="GO" id="GO:0051301">
    <property type="term" value="P:cell division"/>
    <property type="evidence" value="ECO:0007669"/>
    <property type="project" value="UniProtKB-KW"/>
</dbReference>
<keyword evidence="3" id="KW-1185">Reference proteome</keyword>
<feature type="domain" description="SHS2" evidence="1">
    <location>
        <begin position="6"/>
        <end position="193"/>
    </location>
</feature>
<accession>A0A1T4N933</accession>
<evidence type="ECO:0000313" key="3">
    <source>
        <dbReference type="Proteomes" id="UP000243297"/>
    </source>
</evidence>
<dbReference type="SUPFAM" id="SSF53067">
    <property type="entry name" value="Actin-like ATPase domain"/>
    <property type="match status" value="1"/>
</dbReference>
<dbReference type="InterPro" id="IPR043129">
    <property type="entry name" value="ATPase_NBD"/>
</dbReference>
<dbReference type="InterPro" id="IPR050696">
    <property type="entry name" value="FtsA/MreB"/>
</dbReference>
<sequence length="418" mass="47235">MDKQIFAALEIADHEIRLILGEFFNTRFNIIKVERVPAFGISNNRITDSEAIQESIKKAVDNAARTVGAKIERVLLCIPSVNMHRYPLKVNTKVESIDNVVTIQDIRRSVKKAMATKIDDSLAMIQAVCVKYTCNGISTRRMPLNEKCTDLTVDIDLLCVDREVAFDYVRCVEEAGLNVMDIYLDTYAIAKEAALFEQTMDQNVIIIKLERQSTTLGLLTKGKLVNSDIFDQGLDQWIESINEKFDLPIDTLSRLLKYNARLDETSYTNSPIYIWANHGETFTMSEKELCGCIEPNVRKWLADMKAICLPILNSNKTTVMITGEGGELQGLSTLLSKELGVDVKNYTPETLGVRYSGLSTCLGLFFAYKDQLPINGQNENSIDMEQFSKTVQYKEQNPDSEEESITKRLKGMLFEARK</sequence>
<evidence type="ECO:0000313" key="2">
    <source>
        <dbReference type="EMBL" id="SJZ75711.1"/>
    </source>
</evidence>
<dbReference type="Proteomes" id="UP000243297">
    <property type="component" value="Unassembled WGS sequence"/>
</dbReference>
<dbReference type="PANTHER" id="PTHR32432">
    <property type="entry name" value="CELL DIVISION PROTEIN FTSA-RELATED"/>
    <property type="match status" value="1"/>
</dbReference>
<dbReference type="Gene3D" id="3.30.1490.300">
    <property type="match status" value="1"/>
</dbReference>
<gene>
    <name evidence="2" type="ORF">SAMN02745191_1526</name>
</gene>
<reference evidence="3" key="1">
    <citation type="submission" date="2017-02" db="EMBL/GenBank/DDBJ databases">
        <authorList>
            <person name="Varghese N."/>
            <person name="Submissions S."/>
        </authorList>
    </citation>
    <scope>NUCLEOTIDE SEQUENCE [LARGE SCALE GENOMIC DNA]</scope>
    <source>
        <strain evidence="3">ATCC 25662</strain>
    </source>
</reference>
<dbReference type="SMART" id="SM00842">
    <property type="entry name" value="FtsA"/>
    <property type="match status" value="1"/>
</dbReference>